<protein>
    <submittedName>
        <fullName evidence="6">Uncharacterized protein</fullName>
    </submittedName>
</protein>
<keyword evidence="3" id="KW-0611">Plant defense</keyword>
<evidence type="ECO:0000256" key="1">
    <source>
        <dbReference type="ARBA" id="ARBA00004613"/>
    </source>
</evidence>
<dbReference type="InterPro" id="IPR001010">
    <property type="entry name" value="Thionin"/>
</dbReference>
<keyword evidence="5" id="KW-1133">Transmembrane helix</keyword>
<feature type="transmembrane region" description="Helical" evidence="5">
    <location>
        <begin position="63"/>
        <end position="87"/>
    </location>
</feature>
<keyword evidence="5" id="KW-0812">Transmembrane</keyword>
<dbReference type="GO" id="GO:0005576">
    <property type="term" value="C:extracellular region"/>
    <property type="evidence" value="ECO:0007669"/>
    <property type="project" value="UniProtKB-SubCell"/>
</dbReference>
<keyword evidence="4" id="KW-1015">Disulfide bond</keyword>
<reference evidence="6" key="1">
    <citation type="submission" date="2021-01" db="EMBL/GenBank/DDBJ databases">
        <authorList>
            <person name="Corre E."/>
            <person name="Pelletier E."/>
            <person name="Niang G."/>
            <person name="Scheremetjew M."/>
            <person name="Finn R."/>
            <person name="Kale V."/>
            <person name="Holt S."/>
            <person name="Cochrane G."/>
            <person name="Meng A."/>
            <person name="Brown T."/>
            <person name="Cohen L."/>
        </authorList>
    </citation>
    <scope>NUCLEOTIDE SEQUENCE</scope>
    <source>
        <strain evidence="6">CCMP2222</strain>
    </source>
</reference>
<dbReference type="GO" id="GO:0006952">
    <property type="term" value="P:defense response"/>
    <property type="evidence" value="ECO:0007669"/>
    <property type="project" value="UniProtKB-KW"/>
</dbReference>
<feature type="transmembrane region" description="Helical" evidence="5">
    <location>
        <begin position="150"/>
        <end position="173"/>
    </location>
</feature>
<name>A0A7S2CII8_9DINO</name>
<feature type="transmembrane region" description="Helical" evidence="5">
    <location>
        <begin position="99"/>
        <end position="117"/>
    </location>
</feature>
<keyword evidence="5" id="KW-0472">Membrane</keyword>
<organism evidence="6">
    <name type="scientific">Alexandrium andersonii</name>
    <dbReference type="NCBI Taxonomy" id="327968"/>
    <lineage>
        <taxon>Eukaryota</taxon>
        <taxon>Sar</taxon>
        <taxon>Alveolata</taxon>
        <taxon>Dinophyceae</taxon>
        <taxon>Gonyaulacales</taxon>
        <taxon>Pyrocystaceae</taxon>
        <taxon>Alexandrium</taxon>
    </lineage>
</organism>
<comment type="subcellular location">
    <subcellularLocation>
        <location evidence="1">Secreted</location>
    </subcellularLocation>
</comment>
<dbReference type="AlphaFoldDB" id="A0A7S2CII8"/>
<feature type="transmembrane region" description="Helical" evidence="5">
    <location>
        <begin position="185"/>
        <end position="205"/>
    </location>
</feature>
<dbReference type="EMBL" id="HBGQ01037404">
    <property type="protein sequence ID" value="CAD9427009.1"/>
    <property type="molecule type" value="Transcribed_RNA"/>
</dbReference>
<evidence type="ECO:0000313" key="6">
    <source>
        <dbReference type="EMBL" id="CAD9427009.1"/>
    </source>
</evidence>
<proteinExistence type="predicted"/>
<accession>A0A7S2CII8</accession>
<evidence type="ECO:0000256" key="4">
    <source>
        <dbReference type="ARBA" id="ARBA00023157"/>
    </source>
</evidence>
<evidence type="ECO:0000256" key="2">
    <source>
        <dbReference type="ARBA" id="ARBA00022525"/>
    </source>
</evidence>
<evidence type="ECO:0000256" key="3">
    <source>
        <dbReference type="ARBA" id="ARBA00022821"/>
    </source>
</evidence>
<keyword evidence="2" id="KW-0964">Secreted</keyword>
<evidence type="ECO:0000256" key="5">
    <source>
        <dbReference type="SAM" id="Phobius"/>
    </source>
</evidence>
<dbReference type="PROSITE" id="PS00271">
    <property type="entry name" value="THIONIN"/>
    <property type="match status" value="1"/>
</dbReference>
<gene>
    <name evidence="6" type="ORF">AAND1436_LOCUS18420</name>
</gene>
<sequence length="260" mass="27535">MIHLFRCCEALCSLPRRLCDAACHACWAACAQCQACGCCKCCSCRHLYDVCNGLALVLFQRPLAGYVLLCALFGVPIVAFGTVGLFAPASEKCHGLTTASAGCIVLGVLHFAFAIHFQRQLMSGFHWDEDTGIVNKAQREIDLAARTWHVLLYDVGFCLYVPTFLFSFGLGLWGLASAMYCGSGLHLLATGLLMAHGTCALFYFICCTCVVSCCGMAEWTLGLAASSGVEANTPQYGTHEVGAPVAVAQAVPPAATAPAA</sequence>